<dbReference type="GO" id="GO:0004519">
    <property type="term" value="F:endonuclease activity"/>
    <property type="evidence" value="ECO:0007669"/>
    <property type="project" value="UniProtKB-KW"/>
</dbReference>
<evidence type="ECO:0000313" key="3">
    <source>
        <dbReference type="Proteomes" id="UP001307705"/>
    </source>
</evidence>
<dbReference type="Gene3D" id="3.90.1570.10">
    <property type="entry name" value="tt1808, chain A"/>
    <property type="match status" value="1"/>
</dbReference>
<evidence type="ECO:0000259" key="1">
    <source>
        <dbReference type="Pfam" id="PF05685"/>
    </source>
</evidence>
<dbReference type="CDD" id="cd06260">
    <property type="entry name" value="DUF820-like"/>
    <property type="match status" value="1"/>
</dbReference>
<dbReference type="InterPro" id="IPR011335">
    <property type="entry name" value="Restrct_endonuc-II-like"/>
</dbReference>
<evidence type="ECO:0000313" key="2">
    <source>
        <dbReference type="EMBL" id="GMQ32738.1"/>
    </source>
</evidence>
<dbReference type="RefSeq" id="WP_338227544.1">
    <property type="nucleotide sequence ID" value="NZ_BTPE01000003.1"/>
</dbReference>
<keyword evidence="3" id="KW-1185">Reference proteome</keyword>
<organism evidence="2 3">
    <name type="scientific">Algoriphagus taiwanensis</name>
    <dbReference type="NCBI Taxonomy" id="1445656"/>
    <lineage>
        <taxon>Bacteria</taxon>
        <taxon>Pseudomonadati</taxon>
        <taxon>Bacteroidota</taxon>
        <taxon>Cytophagia</taxon>
        <taxon>Cytophagales</taxon>
        <taxon>Cyclobacteriaceae</taxon>
        <taxon>Algoriphagus</taxon>
    </lineage>
</organism>
<keyword evidence="2" id="KW-0378">Hydrolase</keyword>
<gene>
    <name evidence="2" type="ORF">Ataiwa_10100</name>
</gene>
<dbReference type="InterPro" id="IPR012296">
    <property type="entry name" value="Nuclease_put_TT1808"/>
</dbReference>
<proteinExistence type="predicted"/>
<keyword evidence="2" id="KW-0540">Nuclease</keyword>
<dbReference type="PANTHER" id="PTHR36558">
    <property type="entry name" value="GLR1098 PROTEIN"/>
    <property type="match status" value="1"/>
</dbReference>
<dbReference type="EMBL" id="BTPE01000003">
    <property type="protein sequence ID" value="GMQ32738.1"/>
    <property type="molecule type" value="Genomic_DNA"/>
</dbReference>
<dbReference type="Pfam" id="PF05685">
    <property type="entry name" value="Uma2"/>
    <property type="match status" value="1"/>
</dbReference>
<sequence>MEDEKLHTINEPDLEYGHYSYADYLRWKIDDMMELIRGKAYKWAAAAPGMSHQKVSVRLTHLLHEHLKSKPCQVFHAPFDVRLPVKSKKNKEIDTVLQPDLCVICDESKLDEAGCMGAPDLVVEILSPGNNRKELKLKYEVYEESGVKEYWIIQPTEQTLLIYTLINGKYQPSHLYTSGDEVESKCIDGFRLNLSEIFEG</sequence>
<dbReference type="SUPFAM" id="SSF52980">
    <property type="entry name" value="Restriction endonuclease-like"/>
    <property type="match status" value="1"/>
</dbReference>
<keyword evidence="2" id="KW-0255">Endonuclease</keyword>
<dbReference type="PANTHER" id="PTHR36558:SF1">
    <property type="entry name" value="RESTRICTION ENDONUCLEASE DOMAIN-CONTAINING PROTEIN-RELATED"/>
    <property type="match status" value="1"/>
</dbReference>
<dbReference type="InterPro" id="IPR008538">
    <property type="entry name" value="Uma2"/>
</dbReference>
<name>A0ABQ6PZV2_9BACT</name>
<comment type="caution">
    <text evidence="2">The sequence shown here is derived from an EMBL/GenBank/DDBJ whole genome shotgun (WGS) entry which is preliminary data.</text>
</comment>
<reference evidence="2 3" key="1">
    <citation type="submission" date="2023-08" db="EMBL/GenBank/DDBJ databases">
        <title>Draft genome sequence of Algoriphagus taiwanensis.</title>
        <authorList>
            <person name="Takatani N."/>
            <person name="Hosokawa M."/>
            <person name="Sawabe T."/>
        </authorList>
    </citation>
    <scope>NUCLEOTIDE SEQUENCE [LARGE SCALE GENOMIC DNA]</scope>
    <source>
        <strain evidence="2 3">JCM 19755</strain>
    </source>
</reference>
<dbReference type="Proteomes" id="UP001307705">
    <property type="component" value="Unassembled WGS sequence"/>
</dbReference>
<feature type="domain" description="Putative restriction endonuclease" evidence="1">
    <location>
        <begin position="22"/>
        <end position="194"/>
    </location>
</feature>
<accession>A0ABQ6PZV2</accession>
<protein>
    <submittedName>
        <fullName evidence="2">Uma2 family endonuclease</fullName>
    </submittedName>
</protein>